<comment type="caution">
    <text evidence="3">The sequence shown here is derived from an EMBL/GenBank/DDBJ whole genome shotgun (WGS) entry which is preliminary data.</text>
</comment>
<dbReference type="eggNOG" id="COG0438">
    <property type="taxonomic scope" value="Bacteria"/>
</dbReference>
<proteinExistence type="predicted"/>
<keyword evidence="3" id="KW-0808">Transferase</keyword>
<evidence type="ECO:0000313" key="3">
    <source>
        <dbReference type="EMBL" id="EAR22070.1"/>
    </source>
</evidence>
<reference evidence="3 4" key="1">
    <citation type="submission" date="2006-02" db="EMBL/GenBank/DDBJ databases">
        <authorList>
            <person name="Waterbury J."/>
            <person name="Ferriera S."/>
            <person name="Johnson J."/>
            <person name="Kravitz S."/>
            <person name="Halpern A."/>
            <person name="Remington K."/>
            <person name="Beeson K."/>
            <person name="Tran B."/>
            <person name="Rogers Y.-H."/>
            <person name="Friedman R."/>
            <person name="Venter J.C."/>
        </authorList>
    </citation>
    <scope>NUCLEOTIDE SEQUENCE [LARGE SCALE GENOMIC DNA]</scope>
    <source>
        <strain evidence="3 4">Nb-231</strain>
    </source>
</reference>
<dbReference type="CDD" id="cd03811">
    <property type="entry name" value="GT4_GT28_WabH-like"/>
    <property type="match status" value="1"/>
</dbReference>
<accession>A4BPR5</accession>
<dbReference type="PANTHER" id="PTHR12526">
    <property type="entry name" value="GLYCOSYLTRANSFERASE"/>
    <property type="match status" value="1"/>
</dbReference>
<keyword evidence="4" id="KW-1185">Reference proteome</keyword>
<dbReference type="InterPro" id="IPR001296">
    <property type="entry name" value="Glyco_trans_1"/>
</dbReference>
<organism evidence="3 4">
    <name type="scientific">Nitrococcus mobilis Nb-231</name>
    <dbReference type="NCBI Taxonomy" id="314278"/>
    <lineage>
        <taxon>Bacteria</taxon>
        <taxon>Pseudomonadati</taxon>
        <taxon>Pseudomonadota</taxon>
        <taxon>Gammaproteobacteria</taxon>
        <taxon>Chromatiales</taxon>
        <taxon>Ectothiorhodospiraceae</taxon>
        <taxon>Nitrococcus</taxon>
    </lineage>
</organism>
<dbReference type="HOGENOM" id="CLU_009583_0_0_6"/>
<feature type="domain" description="Glycosyl transferase family 1" evidence="1">
    <location>
        <begin position="226"/>
        <end position="378"/>
    </location>
</feature>
<sequence length="397" mass="43028">MRDLEGGGIQKNLLRLAESFSQQGHTVDLVVYKAKGPHLAHIPPGVNLVALGCMAFKPAARGLAFGYLLAADPPKLRPSLQPLRLAWDVSPWLKCLPALTRYLRRTRPQALLSAGNTLNCTAALARRLANTATRLVVSERNHLSAYTEGKRQRRRWRCLPGLIARTYPWADATVAVSNGVADDLALTAGLSREQITTVYNPIVSAELFERAKAPLSHTWFDSDSIPVILGVGSLNEKKDFPTLLRAFARVREQRAVRLLILGEGDGHAQLGMLAEELGVADDVALPGFTANPFAYMARAAVFVLSSVYEGLPTVLIEALACGCPVVSTNCPSGPAEILQGGRYGPLVAVGDDRALARAILGVLDNPPDREQLRRRAAEFSVERGSERYLEILLGTSK</sequence>
<dbReference type="Proteomes" id="UP000003374">
    <property type="component" value="Unassembled WGS sequence"/>
</dbReference>
<evidence type="ECO:0000313" key="4">
    <source>
        <dbReference type="Proteomes" id="UP000003374"/>
    </source>
</evidence>
<name>A4BPR5_9GAMM</name>
<protein>
    <submittedName>
        <fullName evidence="3">Glycosyl transferase, group 1</fullName>
    </submittedName>
</protein>
<dbReference type="STRING" id="314278.NB231_04155"/>
<dbReference type="SUPFAM" id="SSF53756">
    <property type="entry name" value="UDP-Glycosyltransferase/glycogen phosphorylase"/>
    <property type="match status" value="1"/>
</dbReference>
<dbReference type="InterPro" id="IPR028098">
    <property type="entry name" value="Glyco_trans_4-like_N"/>
</dbReference>
<evidence type="ECO:0000259" key="2">
    <source>
        <dbReference type="Pfam" id="PF13439"/>
    </source>
</evidence>
<dbReference type="Pfam" id="PF00534">
    <property type="entry name" value="Glycos_transf_1"/>
    <property type="match status" value="1"/>
</dbReference>
<evidence type="ECO:0000259" key="1">
    <source>
        <dbReference type="Pfam" id="PF00534"/>
    </source>
</evidence>
<dbReference type="Pfam" id="PF13439">
    <property type="entry name" value="Glyco_transf_4"/>
    <property type="match status" value="1"/>
</dbReference>
<feature type="domain" description="Glycosyltransferase subfamily 4-like N-terminal" evidence="2">
    <location>
        <begin position="7"/>
        <end position="202"/>
    </location>
</feature>
<dbReference type="EMBL" id="AAOF01000004">
    <property type="protein sequence ID" value="EAR22070.1"/>
    <property type="molecule type" value="Genomic_DNA"/>
</dbReference>
<dbReference type="GO" id="GO:1901135">
    <property type="term" value="P:carbohydrate derivative metabolic process"/>
    <property type="evidence" value="ECO:0007669"/>
    <property type="project" value="UniProtKB-ARBA"/>
</dbReference>
<dbReference type="Gene3D" id="3.40.50.2000">
    <property type="entry name" value="Glycogen Phosphorylase B"/>
    <property type="match status" value="2"/>
</dbReference>
<dbReference type="GO" id="GO:0016757">
    <property type="term" value="F:glycosyltransferase activity"/>
    <property type="evidence" value="ECO:0007669"/>
    <property type="project" value="InterPro"/>
</dbReference>
<dbReference type="AlphaFoldDB" id="A4BPR5"/>
<gene>
    <name evidence="3" type="ORF">NB231_04155</name>
</gene>